<evidence type="ECO:0000313" key="11">
    <source>
        <dbReference type="EMBL" id="CAF3965798.1"/>
    </source>
</evidence>
<sequence length="891" mass="103990">MAVQIKTNTVRNDDVLNDHLETMSNLEGITLIWYDANLNVNRRKKLRITKQHIRSINNCVIFHKDEQECINTIKSISNEKILLVTSGSSADSILSFDDRLVHRSVQAAFIFCHTKEKYQSLQTSYPKIIGIFDDPEQLKTAIIEEVDSIQAHLETFNFYNKNEQNSICNLSNRSATFLWLLVFKDVVIQQQSKDKKAKTEMIEICTNYYHGNKNEINLIKEFDQKYKPEHAIRWYTRPSFIYKLVNRALRTEDIEQLYIFRFYISDLCEQIANIQKQNSYQQPLTLYRGVRLPLDEVKKWQENEGKLISTNGFFSTSLSKKVAMDFALRRTETNMEESVLIEIECNQCSAAFAIIEKESIFSKEKEVLFDLGATFEVLSVMNSREENANINIWTVKVRSTQEGTELAQLYIQRNKRMFELNDVSEIDRWIILLSDMGQTSKSLKFFRKKGGTRPSAERLNRIFGTVCGTVNRHEDYDEALRYWEYMRQVTSEEGTYKPIFYLSKARIYTIKSQYDQALLELANWIQPTPGFPVENHILNAAVYMHIGEIYCLSGKYELALDYFNKANEVGKNCFPDDHIFFAGYFDGFANVYRERGEMHRAIEYYHKVVDMKEKYYPSPSSHTFYEMGCVYESLGDYSKSFEYYQRAAEIAEKKSIDDAKEFANHFAVIGRIHQVKGEFQKALDCFNEVLKIELQISGPSHDLVAQFYYKKGIVLELLNRNDEALTNYEQALNIQKQIFSDGHRHMARTLCRIGNQYRHRDERTLAKNYCDEALAMQERILPSNHTDIAFTMSSIGRILYDQGDYNKSLTYLWKALKMQKKFSSGEPHFYQISTLVTLADVYTKLDIPRLALQFLNDALSIQINVFSQQYSSLSDEELKNKIAELEKMIKP</sequence>
<evidence type="ECO:0000256" key="2">
    <source>
        <dbReference type="ARBA" id="ARBA00022676"/>
    </source>
</evidence>
<dbReference type="Pfam" id="PF13424">
    <property type="entry name" value="TPR_12"/>
    <property type="match status" value="3"/>
</dbReference>
<proteinExistence type="inferred from homology"/>
<keyword evidence="3 9" id="KW-0808">Transferase</keyword>
<dbReference type="AlphaFoldDB" id="A0A816QY11"/>
<evidence type="ECO:0000256" key="7">
    <source>
        <dbReference type="ARBA" id="ARBA00047597"/>
    </source>
</evidence>
<comment type="similarity">
    <text evidence="1 9">Belongs to the Arg-specific ADP-ribosyltransferase family.</text>
</comment>
<dbReference type="EMBL" id="CAJOBG010001883">
    <property type="protein sequence ID" value="CAF3965798.1"/>
    <property type="molecule type" value="Genomic_DNA"/>
</dbReference>
<dbReference type="PANTHER" id="PTHR45641:SF19">
    <property type="entry name" value="NEPHROCYSTIN-3"/>
    <property type="match status" value="1"/>
</dbReference>
<dbReference type="SMART" id="SM00028">
    <property type="entry name" value="TPR"/>
    <property type="match status" value="8"/>
</dbReference>
<evidence type="ECO:0000313" key="10">
    <source>
        <dbReference type="EMBL" id="CAF2067771.1"/>
    </source>
</evidence>
<keyword evidence="13" id="KW-1185">Reference proteome</keyword>
<comment type="caution">
    <text evidence="10">The sequence shown here is derived from an EMBL/GenBank/DDBJ whole genome shotgun (WGS) entry which is preliminary data.</text>
</comment>
<dbReference type="PROSITE" id="PS50005">
    <property type="entry name" value="TPR"/>
    <property type="match status" value="6"/>
</dbReference>
<evidence type="ECO:0000256" key="8">
    <source>
        <dbReference type="PROSITE-ProRule" id="PRU00339"/>
    </source>
</evidence>
<dbReference type="InterPro" id="IPR000768">
    <property type="entry name" value="ART"/>
</dbReference>
<keyword evidence="9" id="KW-0520">NAD</keyword>
<protein>
    <recommendedName>
        <fullName evidence="9">NAD(P)(+)--arginine ADP-ribosyltransferase</fullName>
        <ecNumber evidence="9">2.4.2.31</ecNumber>
    </recommendedName>
    <alternativeName>
        <fullName evidence="9">Mono(ADP-ribosyl)transferase</fullName>
    </alternativeName>
</protein>
<keyword evidence="2 9" id="KW-0328">Glycosyltransferase</keyword>
<reference evidence="10" key="1">
    <citation type="submission" date="2021-02" db="EMBL/GenBank/DDBJ databases">
        <authorList>
            <person name="Nowell W R."/>
        </authorList>
    </citation>
    <scope>NUCLEOTIDE SEQUENCE</scope>
</reference>
<dbReference type="PANTHER" id="PTHR45641">
    <property type="entry name" value="TETRATRICOPEPTIDE REPEAT PROTEIN (AFU_ORTHOLOGUE AFUA_6G03870)"/>
    <property type="match status" value="1"/>
</dbReference>
<feature type="repeat" description="TPR" evidence="8">
    <location>
        <begin position="582"/>
        <end position="615"/>
    </location>
</feature>
<dbReference type="EC" id="2.4.2.31" evidence="9"/>
<dbReference type="GO" id="GO:0016779">
    <property type="term" value="F:nucleotidyltransferase activity"/>
    <property type="evidence" value="ECO:0007669"/>
    <property type="project" value="UniProtKB-KW"/>
</dbReference>
<feature type="repeat" description="TPR" evidence="8">
    <location>
        <begin position="621"/>
        <end position="654"/>
    </location>
</feature>
<feature type="repeat" description="TPR" evidence="8">
    <location>
        <begin position="789"/>
        <end position="822"/>
    </location>
</feature>
<dbReference type="SUPFAM" id="SSF48452">
    <property type="entry name" value="TPR-like"/>
    <property type="match status" value="3"/>
</dbReference>
<evidence type="ECO:0000313" key="12">
    <source>
        <dbReference type="Proteomes" id="UP000663856"/>
    </source>
</evidence>
<keyword evidence="5" id="KW-0677">Repeat</keyword>
<comment type="catalytic activity">
    <reaction evidence="7 9">
        <text>L-arginyl-[protein] + NAD(+) = N(omega)-(ADP-D-ribosyl)-L-arginyl-[protein] + nicotinamide + H(+)</text>
        <dbReference type="Rhea" id="RHEA:19149"/>
        <dbReference type="Rhea" id="RHEA-COMP:10532"/>
        <dbReference type="Rhea" id="RHEA-COMP:15087"/>
        <dbReference type="ChEBI" id="CHEBI:15378"/>
        <dbReference type="ChEBI" id="CHEBI:17154"/>
        <dbReference type="ChEBI" id="CHEBI:29965"/>
        <dbReference type="ChEBI" id="CHEBI:57540"/>
        <dbReference type="ChEBI" id="CHEBI:142554"/>
        <dbReference type="EC" id="2.4.2.31"/>
    </reaction>
</comment>
<dbReference type="EMBL" id="CAJNRF010005138">
    <property type="protein sequence ID" value="CAF2067771.1"/>
    <property type="molecule type" value="Genomic_DNA"/>
</dbReference>
<evidence type="ECO:0000256" key="4">
    <source>
        <dbReference type="ARBA" id="ARBA00022695"/>
    </source>
</evidence>
<feature type="repeat" description="TPR" evidence="8">
    <location>
        <begin position="663"/>
        <end position="696"/>
    </location>
</feature>
<evidence type="ECO:0000256" key="6">
    <source>
        <dbReference type="ARBA" id="ARBA00022803"/>
    </source>
</evidence>
<evidence type="ECO:0000256" key="5">
    <source>
        <dbReference type="ARBA" id="ARBA00022737"/>
    </source>
</evidence>
<dbReference type="Gene3D" id="1.25.40.10">
    <property type="entry name" value="Tetratricopeptide repeat domain"/>
    <property type="match status" value="2"/>
</dbReference>
<feature type="repeat" description="TPR" evidence="8">
    <location>
        <begin position="705"/>
        <end position="738"/>
    </location>
</feature>
<dbReference type="PROSITE" id="PS51996">
    <property type="entry name" value="TR_MART"/>
    <property type="match status" value="1"/>
</dbReference>
<accession>A0A816QY11</accession>
<evidence type="ECO:0000256" key="1">
    <source>
        <dbReference type="ARBA" id="ARBA00009558"/>
    </source>
</evidence>
<evidence type="ECO:0000313" key="13">
    <source>
        <dbReference type="Proteomes" id="UP000663866"/>
    </source>
</evidence>
<dbReference type="GO" id="GO:0106274">
    <property type="term" value="F:NAD+-protein-arginine ADP-ribosyltransferase activity"/>
    <property type="evidence" value="ECO:0007669"/>
    <property type="project" value="UniProtKB-EC"/>
</dbReference>
<keyword evidence="9" id="KW-0521">NADP</keyword>
<keyword evidence="4" id="KW-0548">Nucleotidyltransferase</keyword>
<name>A0A816QY11_9BILA</name>
<dbReference type="Pfam" id="PF01129">
    <property type="entry name" value="ART"/>
    <property type="match status" value="1"/>
</dbReference>
<dbReference type="Gene3D" id="3.90.176.10">
    <property type="entry name" value="Toxin ADP-ribosyltransferase, Chain A, domain 1"/>
    <property type="match status" value="1"/>
</dbReference>
<dbReference type="SUPFAM" id="SSF56399">
    <property type="entry name" value="ADP-ribosylation"/>
    <property type="match status" value="1"/>
</dbReference>
<dbReference type="Proteomes" id="UP000663866">
    <property type="component" value="Unassembled WGS sequence"/>
</dbReference>
<dbReference type="InterPro" id="IPR019734">
    <property type="entry name" value="TPR_rpt"/>
</dbReference>
<organism evidence="10 12">
    <name type="scientific">Rotaria magnacalcarata</name>
    <dbReference type="NCBI Taxonomy" id="392030"/>
    <lineage>
        <taxon>Eukaryota</taxon>
        <taxon>Metazoa</taxon>
        <taxon>Spiralia</taxon>
        <taxon>Gnathifera</taxon>
        <taxon>Rotifera</taxon>
        <taxon>Eurotatoria</taxon>
        <taxon>Bdelloidea</taxon>
        <taxon>Philodinida</taxon>
        <taxon>Philodinidae</taxon>
        <taxon>Rotaria</taxon>
    </lineage>
</organism>
<gene>
    <name evidence="11" type="ORF">OVN521_LOCUS13077</name>
    <name evidence="10" type="ORF">WKI299_LOCUS13572</name>
</gene>
<dbReference type="Proteomes" id="UP000663856">
    <property type="component" value="Unassembled WGS sequence"/>
</dbReference>
<dbReference type="Pfam" id="PF13181">
    <property type="entry name" value="TPR_8"/>
    <property type="match status" value="1"/>
</dbReference>
<keyword evidence="6 8" id="KW-0802">TPR repeat</keyword>
<evidence type="ECO:0000256" key="3">
    <source>
        <dbReference type="ARBA" id="ARBA00022679"/>
    </source>
</evidence>
<feature type="repeat" description="TPR" evidence="8">
    <location>
        <begin position="540"/>
        <end position="573"/>
    </location>
</feature>
<dbReference type="InterPro" id="IPR011990">
    <property type="entry name" value="TPR-like_helical_dom_sf"/>
</dbReference>
<evidence type="ECO:0000256" key="9">
    <source>
        <dbReference type="RuleBase" id="RU361228"/>
    </source>
</evidence>